<organism evidence="2">
    <name type="scientific">marine metagenome</name>
    <dbReference type="NCBI Taxonomy" id="408172"/>
    <lineage>
        <taxon>unclassified sequences</taxon>
        <taxon>metagenomes</taxon>
        <taxon>ecological metagenomes</taxon>
    </lineage>
</organism>
<feature type="non-terminal residue" evidence="2">
    <location>
        <position position="207"/>
    </location>
</feature>
<feature type="transmembrane region" description="Helical" evidence="1">
    <location>
        <begin position="51"/>
        <end position="72"/>
    </location>
</feature>
<feature type="non-terminal residue" evidence="2">
    <location>
        <position position="1"/>
    </location>
</feature>
<accession>A0A383C9B4</accession>
<evidence type="ECO:0000256" key="1">
    <source>
        <dbReference type="SAM" id="Phobius"/>
    </source>
</evidence>
<sequence length="207" mass="22595">MNDDRTGSSFHLAGDIEPWLGILLALGTAALAWWLYRLETRKGTIAPLDKVLPLLRAAAAGLIVMILTGPTISNVSEKGQRGRVLVFLDASKSMSIKDEHMSPGRKLLLAERHGWLPKDQNLLDPALLDAADLLAEARIGLNEGLSDPTADLTKLREIFAKKAKKASELLSGKEYEVSTAPERKGVLYHEVWNDIPDSAVTSLTNHP</sequence>
<keyword evidence="1" id="KW-1133">Transmembrane helix</keyword>
<gene>
    <name evidence="2" type="ORF">METZ01_LOCUS481618</name>
</gene>
<proteinExistence type="predicted"/>
<name>A0A383C9B4_9ZZZZ</name>
<keyword evidence="1" id="KW-0812">Transmembrane</keyword>
<protein>
    <submittedName>
        <fullName evidence="2">Uncharacterized protein</fullName>
    </submittedName>
</protein>
<dbReference type="AlphaFoldDB" id="A0A383C9B4"/>
<reference evidence="2" key="1">
    <citation type="submission" date="2018-05" db="EMBL/GenBank/DDBJ databases">
        <authorList>
            <person name="Lanie J.A."/>
            <person name="Ng W.-L."/>
            <person name="Kazmierczak K.M."/>
            <person name="Andrzejewski T.M."/>
            <person name="Davidsen T.M."/>
            <person name="Wayne K.J."/>
            <person name="Tettelin H."/>
            <person name="Glass J.I."/>
            <person name="Rusch D."/>
            <person name="Podicherti R."/>
            <person name="Tsui H.-C.T."/>
            <person name="Winkler M.E."/>
        </authorList>
    </citation>
    <scope>NUCLEOTIDE SEQUENCE</scope>
</reference>
<evidence type="ECO:0000313" key="2">
    <source>
        <dbReference type="EMBL" id="SVE28764.1"/>
    </source>
</evidence>
<feature type="transmembrane region" description="Helical" evidence="1">
    <location>
        <begin position="20"/>
        <end position="39"/>
    </location>
</feature>
<keyword evidence="1" id="KW-0472">Membrane</keyword>
<dbReference type="EMBL" id="UINC01206915">
    <property type="protein sequence ID" value="SVE28764.1"/>
    <property type="molecule type" value="Genomic_DNA"/>
</dbReference>